<evidence type="ECO:0000313" key="1">
    <source>
        <dbReference type="EMBL" id="CAD8130440.1"/>
    </source>
</evidence>
<protein>
    <submittedName>
        <fullName evidence="1">Uncharacterized protein</fullName>
    </submittedName>
</protein>
<reference evidence="1" key="1">
    <citation type="submission" date="2021-01" db="EMBL/GenBank/DDBJ databases">
        <authorList>
            <consortium name="Genoscope - CEA"/>
            <person name="William W."/>
        </authorList>
    </citation>
    <scope>NUCLEOTIDE SEQUENCE</scope>
</reference>
<dbReference type="AlphaFoldDB" id="A0A8S1RSW2"/>
<comment type="caution">
    <text evidence="1">The sequence shown here is derived from an EMBL/GenBank/DDBJ whole genome shotgun (WGS) entry which is preliminary data.</text>
</comment>
<dbReference type="Proteomes" id="UP000692954">
    <property type="component" value="Unassembled WGS sequence"/>
</dbReference>
<sequence>MRNCLMKINQKQSIFIYLQSCFYNQQSHECNSYLDLEQAHLHQTNKQIKKIKQLILYEGIQIPILIQEQKESTIRKYQIRESSAPKHVIMAAKEEEKLIFIQLNVKEDKIAQKKKRENLKPDIQKPYLIIQ</sequence>
<name>A0A8S1RSW2_9CILI</name>
<proteinExistence type="predicted"/>
<dbReference type="EMBL" id="CAJJDN010000289">
    <property type="protein sequence ID" value="CAD8130440.1"/>
    <property type="molecule type" value="Genomic_DNA"/>
</dbReference>
<keyword evidence="2" id="KW-1185">Reference proteome</keyword>
<gene>
    <name evidence="1" type="ORF">PSON_ATCC_30995.1.T2890009</name>
</gene>
<organism evidence="1 2">
    <name type="scientific">Paramecium sonneborni</name>
    <dbReference type="NCBI Taxonomy" id="65129"/>
    <lineage>
        <taxon>Eukaryota</taxon>
        <taxon>Sar</taxon>
        <taxon>Alveolata</taxon>
        <taxon>Ciliophora</taxon>
        <taxon>Intramacronucleata</taxon>
        <taxon>Oligohymenophorea</taxon>
        <taxon>Peniculida</taxon>
        <taxon>Parameciidae</taxon>
        <taxon>Paramecium</taxon>
    </lineage>
</organism>
<accession>A0A8S1RSW2</accession>
<evidence type="ECO:0000313" key="2">
    <source>
        <dbReference type="Proteomes" id="UP000692954"/>
    </source>
</evidence>